<proteinExistence type="predicted"/>
<protein>
    <submittedName>
        <fullName evidence="2">Uncharacterized protein</fullName>
    </submittedName>
</protein>
<comment type="caution">
    <text evidence="2">The sequence shown here is derived from an EMBL/GenBank/DDBJ whole genome shotgun (WGS) entry which is preliminary data.</text>
</comment>
<feature type="compositionally biased region" description="Low complexity" evidence="1">
    <location>
        <begin position="63"/>
        <end position="75"/>
    </location>
</feature>
<feature type="region of interest" description="Disordered" evidence="1">
    <location>
        <begin position="47"/>
        <end position="81"/>
    </location>
</feature>
<dbReference type="STRING" id="69332.A0A388M082"/>
<accession>A0A388M082</accession>
<dbReference type="AlphaFoldDB" id="A0A388M082"/>
<gene>
    <name evidence="2" type="ORF">CBR_g46350</name>
</gene>
<organism evidence="2 3">
    <name type="scientific">Chara braunii</name>
    <name type="common">Braun's stonewort</name>
    <dbReference type="NCBI Taxonomy" id="69332"/>
    <lineage>
        <taxon>Eukaryota</taxon>
        <taxon>Viridiplantae</taxon>
        <taxon>Streptophyta</taxon>
        <taxon>Charophyceae</taxon>
        <taxon>Charales</taxon>
        <taxon>Characeae</taxon>
        <taxon>Chara</taxon>
    </lineage>
</organism>
<keyword evidence="3" id="KW-1185">Reference proteome</keyword>
<evidence type="ECO:0000313" key="3">
    <source>
        <dbReference type="Proteomes" id="UP000265515"/>
    </source>
</evidence>
<dbReference type="EMBL" id="BFEA01000643">
    <property type="protein sequence ID" value="GBG87980.1"/>
    <property type="molecule type" value="Genomic_DNA"/>
</dbReference>
<evidence type="ECO:0000313" key="2">
    <source>
        <dbReference type="EMBL" id="GBG87980.1"/>
    </source>
</evidence>
<reference evidence="2 3" key="1">
    <citation type="journal article" date="2018" name="Cell">
        <title>The Chara Genome: Secondary Complexity and Implications for Plant Terrestrialization.</title>
        <authorList>
            <person name="Nishiyama T."/>
            <person name="Sakayama H."/>
            <person name="Vries J.D."/>
            <person name="Buschmann H."/>
            <person name="Saint-Marcoux D."/>
            <person name="Ullrich K.K."/>
            <person name="Haas F.B."/>
            <person name="Vanderstraeten L."/>
            <person name="Becker D."/>
            <person name="Lang D."/>
            <person name="Vosolsobe S."/>
            <person name="Rombauts S."/>
            <person name="Wilhelmsson P.K.I."/>
            <person name="Janitza P."/>
            <person name="Kern R."/>
            <person name="Heyl A."/>
            <person name="Rumpler F."/>
            <person name="Villalobos L.I.A.C."/>
            <person name="Clay J.M."/>
            <person name="Skokan R."/>
            <person name="Toyoda A."/>
            <person name="Suzuki Y."/>
            <person name="Kagoshima H."/>
            <person name="Schijlen E."/>
            <person name="Tajeshwar N."/>
            <person name="Catarino B."/>
            <person name="Hetherington A.J."/>
            <person name="Saltykova A."/>
            <person name="Bonnot C."/>
            <person name="Breuninger H."/>
            <person name="Symeonidi A."/>
            <person name="Radhakrishnan G.V."/>
            <person name="Van Nieuwerburgh F."/>
            <person name="Deforce D."/>
            <person name="Chang C."/>
            <person name="Karol K.G."/>
            <person name="Hedrich R."/>
            <person name="Ulvskov P."/>
            <person name="Glockner G."/>
            <person name="Delwiche C.F."/>
            <person name="Petrasek J."/>
            <person name="Van de Peer Y."/>
            <person name="Friml J."/>
            <person name="Beilby M."/>
            <person name="Dolan L."/>
            <person name="Kohara Y."/>
            <person name="Sugano S."/>
            <person name="Fujiyama A."/>
            <person name="Delaux P.-M."/>
            <person name="Quint M."/>
            <person name="TheiBen G."/>
            <person name="Hagemann M."/>
            <person name="Harholt J."/>
            <person name="Dunand C."/>
            <person name="Zachgo S."/>
            <person name="Langdale J."/>
            <person name="Maumus F."/>
            <person name="Straeten D.V.D."/>
            <person name="Gould S.B."/>
            <person name="Rensing S.A."/>
        </authorList>
    </citation>
    <scope>NUCLEOTIDE SEQUENCE [LARGE SCALE GENOMIC DNA]</scope>
    <source>
        <strain evidence="2 3">S276</strain>
    </source>
</reference>
<sequence length="101" mass="11341">MSTAERERYPQLQIFKGRRRRAGHHRTRGALPGAAPYLRLIRFQGGRAVKKEREPSPRPPPASLELLTLPSTSTTRLGNINPTPFRCAVRSAPLMQGFHIS</sequence>
<dbReference type="Gramene" id="GBG87980">
    <property type="protein sequence ID" value="GBG87980"/>
    <property type="gene ID" value="CBR_g46350"/>
</dbReference>
<name>A0A388M082_CHABU</name>
<evidence type="ECO:0000256" key="1">
    <source>
        <dbReference type="SAM" id="MobiDB-lite"/>
    </source>
</evidence>
<dbReference type="Proteomes" id="UP000265515">
    <property type="component" value="Unassembled WGS sequence"/>
</dbReference>